<name>A0AAV7XVL9_9NEOP</name>
<feature type="compositionally biased region" description="Low complexity" evidence="1">
    <location>
        <begin position="202"/>
        <end position="250"/>
    </location>
</feature>
<dbReference type="EMBL" id="JAPTSV010000005">
    <property type="protein sequence ID" value="KAJ1527544.1"/>
    <property type="molecule type" value="Genomic_DNA"/>
</dbReference>
<feature type="region of interest" description="Disordered" evidence="1">
    <location>
        <begin position="202"/>
        <end position="260"/>
    </location>
</feature>
<gene>
    <name evidence="2" type="ORF">ONE63_007513</name>
</gene>
<sequence>MFRYRCRQQADEVPAAAAQGPAVVPAVNATAAPAATGVISWLPQRVQAWLPHLPSLSSLIPHLPSYIPGVNLEAEVHRAPTAIPSASDLLQRANHAVEDALVRLRQREQQFLELMKCACPRPAQCEALFQEFASGKPAAPGAPGAAGAPAANEPGLSLFAGITKPNGVEGPGFGFYVDKTGPHLGHHIHNATASASASAAAQAGGTSPAGTAGSSASASAAAQAHGTSPAGAAGASANANASAAASSSSPDAIEYPKPTA</sequence>
<evidence type="ECO:0000313" key="3">
    <source>
        <dbReference type="Proteomes" id="UP001075354"/>
    </source>
</evidence>
<accession>A0AAV7XVL9</accession>
<organism evidence="2 3">
    <name type="scientific">Megalurothrips usitatus</name>
    <name type="common">bean blossom thrips</name>
    <dbReference type="NCBI Taxonomy" id="439358"/>
    <lineage>
        <taxon>Eukaryota</taxon>
        <taxon>Metazoa</taxon>
        <taxon>Ecdysozoa</taxon>
        <taxon>Arthropoda</taxon>
        <taxon>Hexapoda</taxon>
        <taxon>Insecta</taxon>
        <taxon>Pterygota</taxon>
        <taxon>Neoptera</taxon>
        <taxon>Paraneoptera</taxon>
        <taxon>Thysanoptera</taxon>
        <taxon>Terebrantia</taxon>
        <taxon>Thripoidea</taxon>
        <taxon>Thripidae</taxon>
        <taxon>Megalurothrips</taxon>
    </lineage>
</organism>
<evidence type="ECO:0000313" key="2">
    <source>
        <dbReference type="EMBL" id="KAJ1527544.1"/>
    </source>
</evidence>
<reference evidence="2" key="1">
    <citation type="submission" date="2022-12" db="EMBL/GenBank/DDBJ databases">
        <title>Chromosome-level genome assembly of the bean flower thrips Megalurothrips usitatus.</title>
        <authorList>
            <person name="Ma L."/>
            <person name="Liu Q."/>
            <person name="Li H."/>
            <person name="Cai W."/>
        </authorList>
    </citation>
    <scope>NUCLEOTIDE SEQUENCE</scope>
    <source>
        <strain evidence="2">Cailab_2022a</strain>
    </source>
</reference>
<dbReference type="Proteomes" id="UP001075354">
    <property type="component" value="Chromosome 5"/>
</dbReference>
<keyword evidence="3" id="KW-1185">Reference proteome</keyword>
<proteinExistence type="predicted"/>
<evidence type="ECO:0000256" key="1">
    <source>
        <dbReference type="SAM" id="MobiDB-lite"/>
    </source>
</evidence>
<dbReference type="AlphaFoldDB" id="A0AAV7XVL9"/>
<protein>
    <submittedName>
        <fullName evidence="2">Uncharacterized protein</fullName>
    </submittedName>
</protein>
<comment type="caution">
    <text evidence="2">The sequence shown here is derived from an EMBL/GenBank/DDBJ whole genome shotgun (WGS) entry which is preliminary data.</text>
</comment>